<dbReference type="SFLD" id="SFLDS00003">
    <property type="entry name" value="Haloacid_Dehalogenase"/>
    <property type="match status" value="1"/>
</dbReference>
<dbReference type="Gene3D" id="3.40.50.1000">
    <property type="entry name" value="HAD superfamily/HAD-like"/>
    <property type="match status" value="1"/>
</dbReference>
<dbReference type="InterPro" id="IPR006439">
    <property type="entry name" value="HAD-SF_hydro_IA"/>
</dbReference>
<proteinExistence type="predicted"/>
<dbReference type="KEGG" id="dsc:ABOD76_13075"/>
<keyword evidence="1" id="KW-0378">Hydrolase</keyword>
<evidence type="ECO:0000313" key="1">
    <source>
        <dbReference type="EMBL" id="XBV84373.1"/>
    </source>
</evidence>
<dbReference type="SFLD" id="SFLDG01129">
    <property type="entry name" value="C1.5:_HAD__Beta-PGM__Phosphata"/>
    <property type="match status" value="1"/>
</dbReference>
<dbReference type="NCBIfam" id="TIGR01509">
    <property type="entry name" value="HAD-SF-IA-v3"/>
    <property type="match status" value="1"/>
</dbReference>
<name>A0AAU7U7U3_9DEIO</name>
<dbReference type="PRINTS" id="PR00413">
    <property type="entry name" value="HADHALOGNASE"/>
</dbReference>
<dbReference type="GO" id="GO:0016787">
    <property type="term" value="F:hydrolase activity"/>
    <property type="evidence" value="ECO:0007669"/>
    <property type="project" value="UniProtKB-KW"/>
</dbReference>
<dbReference type="SUPFAM" id="SSF56784">
    <property type="entry name" value="HAD-like"/>
    <property type="match status" value="1"/>
</dbReference>
<protein>
    <submittedName>
        <fullName evidence="1">HAD-IA family hydrolase</fullName>
    </submittedName>
</protein>
<gene>
    <name evidence="1" type="ORF">ABOD76_13075</name>
</gene>
<dbReference type="InterPro" id="IPR036412">
    <property type="entry name" value="HAD-like_sf"/>
</dbReference>
<dbReference type="Pfam" id="PF00702">
    <property type="entry name" value="Hydrolase"/>
    <property type="match status" value="1"/>
</dbReference>
<dbReference type="PANTHER" id="PTHR43611">
    <property type="entry name" value="ALPHA-D-GLUCOSE 1-PHOSPHATE PHOSPHATASE"/>
    <property type="match status" value="1"/>
</dbReference>
<dbReference type="RefSeq" id="WP_350242410.1">
    <property type="nucleotide sequence ID" value="NZ_CP158299.1"/>
</dbReference>
<sequence>MSQRVLLMDVDGVLVTPPSMYGSVMLQRHPETMLRFFKGPFLEASCGRADLPDLLPPLLAELGYTGTREQFMLDWFRHEDHLNRPLLEAVRALRQDGWPCYLATNQERHRLHYLLHDMQLSEVVDGELASCSVGVRKPDPAYYQRVTERLQRAPGQIVFWDDDPGNVQAAQAAGWQAHLYRDVAQFRQTMSRSEVLLP</sequence>
<organism evidence="1">
    <name type="scientific">Deinococcus sonorensis KR-87</name>
    <dbReference type="NCBI Taxonomy" id="694439"/>
    <lineage>
        <taxon>Bacteria</taxon>
        <taxon>Thermotogati</taxon>
        <taxon>Deinococcota</taxon>
        <taxon>Deinococci</taxon>
        <taxon>Deinococcales</taxon>
        <taxon>Deinococcaceae</taxon>
        <taxon>Deinococcus</taxon>
    </lineage>
</organism>
<dbReference type="EMBL" id="CP158299">
    <property type="protein sequence ID" value="XBV84373.1"/>
    <property type="molecule type" value="Genomic_DNA"/>
</dbReference>
<dbReference type="PANTHER" id="PTHR43611:SF3">
    <property type="entry name" value="FLAVIN MONONUCLEOTIDE HYDROLASE 1, CHLOROPLATIC"/>
    <property type="match status" value="1"/>
</dbReference>
<dbReference type="InterPro" id="IPR023214">
    <property type="entry name" value="HAD_sf"/>
</dbReference>
<reference evidence="1" key="1">
    <citation type="submission" date="2024-06" db="EMBL/GenBank/DDBJ databases">
        <title>Draft Genome Sequence of Deinococcus sonorensis Type Strain KR-87, a Biofilm Producing Representative of the Genus Deinococcus.</title>
        <authorList>
            <person name="Boren L.S."/>
            <person name="Grosso R.A."/>
            <person name="Hugenberg-Cox A.N."/>
            <person name="Hill J.T.E."/>
            <person name="Albert C.M."/>
            <person name="Tuohy J.M."/>
        </authorList>
    </citation>
    <scope>NUCLEOTIDE SEQUENCE</scope>
    <source>
        <strain evidence="1">KR-87</strain>
    </source>
</reference>
<dbReference type="AlphaFoldDB" id="A0AAU7U7U3"/>
<accession>A0AAU7U7U3</accession>